<dbReference type="Proteomes" id="UP001500552">
    <property type="component" value="Unassembled WGS sequence"/>
</dbReference>
<gene>
    <name evidence="2" type="ORF">GCM10023188_25420</name>
</gene>
<dbReference type="RefSeq" id="WP_345159551.1">
    <property type="nucleotide sequence ID" value="NZ_BAABHC010000014.1"/>
</dbReference>
<accession>A0ABP8LU30</accession>
<feature type="chain" id="PRO_5045313585" description="Outer membrane protein beta-barrel domain-containing protein" evidence="1">
    <location>
        <begin position="30"/>
        <end position="201"/>
    </location>
</feature>
<reference evidence="3" key="1">
    <citation type="journal article" date="2019" name="Int. J. Syst. Evol. Microbiol.">
        <title>The Global Catalogue of Microorganisms (GCM) 10K type strain sequencing project: providing services to taxonomists for standard genome sequencing and annotation.</title>
        <authorList>
            <consortium name="The Broad Institute Genomics Platform"/>
            <consortium name="The Broad Institute Genome Sequencing Center for Infectious Disease"/>
            <person name="Wu L."/>
            <person name="Ma J."/>
        </authorList>
    </citation>
    <scope>NUCLEOTIDE SEQUENCE [LARGE SCALE GENOMIC DNA]</scope>
    <source>
        <strain evidence="3">JCM 17926</strain>
    </source>
</reference>
<comment type="caution">
    <text evidence="2">The sequence shown here is derived from an EMBL/GenBank/DDBJ whole genome shotgun (WGS) entry which is preliminary data.</text>
</comment>
<keyword evidence="1" id="KW-0732">Signal</keyword>
<name>A0ABP8LU30_9BACT</name>
<evidence type="ECO:0000313" key="3">
    <source>
        <dbReference type="Proteomes" id="UP001500552"/>
    </source>
</evidence>
<protein>
    <recommendedName>
        <fullName evidence="4">Outer membrane protein beta-barrel domain-containing protein</fullName>
    </recommendedName>
</protein>
<evidence type="ECO:0000256" key="1">
    <source>
        <dbReference type="SAM" id="SignalP"/>
    </source>
</evidence>
<feature type="signal peptide" evidence="1">
    <location>
        <begin position="1"/>
        <end position="29"/>
    </location>
</feature>
<sequence length="201" mass="23034">MLPHVDIPRLLQALLCILLLCLPPSPAQAQEPAIYKNAVTAKLFGVSVHLRESPYPEMFPNRLDDKGYITFNYGAIVGYDRFVVRDVISVRVEQGLYADCAAKLAGFTHIGWRGLIFRKGRHSLNGGIGPTLVYRRDWNENDAYVDDGYFKRHGEWQYKFYWYAGELEYNYRLKGRTDLSVNLVPGIPELVSFGIGLRKRF</sequence>
<evidence type="ECO:0000313" key="2">
    <source>
        <dbReference type="EMBL" id="GAA4434458.1"/>
    </source>
</evidence>
<dbReference type="EMBL" id="BAABHC010000014">
    <property type="protein sequence ID" value="GAA4434458.1"/>
    <property type="molecule type" value="Genomic_DNA"/>
</dbReference>
<keyword evidence="3" id="KW-1185">Reference proteome</keyword>
<organism evidence="2 3">
    <name type="scientific">Pontibacter saemangeumensis</name>
    <dbReference type="NCBI Taxonomy" id="1084525"/>
    <lineage>
        <taxon>Bacteria</taxon>
        <taxon>Pseudomonadati</taxon>
        <taxon>Bacteroidota</taxon>
        <taxon>Cytophagia</taxon>
        <taxon>Cytophagales</taxon>
        <taxon>Hymenobacteraceae</taxon>
        <taxon>Pontibacter</taxon>
    </lineage>
</organism>
<proteinExistence type="predicted"/>
<evidence type="ECO:0008006" key="4">
    <source>
        <dbReference type="Google" id="ProtNLM"/>
    </source>
</evidence>